<dbReference type="AlphaFoldDB" id="X1IZ11"/>
<reference evidence="2" key="1">
    <citation type="journal article" date="2014" name="Front. Microbiol.">
        <title>High frequency of phylogenetically diverse reductive dehalogenase-homologous genes in deep subseafloor sedimentary metagenomes.</title>
        <authorList>
            <person name="Kawai M."/>
            <person name="Futagami T."/>
            <person name="Toyoda A."/>
            <person name="Takaki Y."/>
            <person name="Nishi S."/>
            <person name="Hori S."/>
            <person name="Arai W."/>
            <person name="Tsubouchi T."/>
            <person name="Morono Y."/>
            <person name="Uchiyama I."/>
            <person name="Ito T."/>
            <person name="Fujiyama A."/>
            <person name="Inagaki F."/>
            <person name="Takami H."/>
        </authorList>
    </citation>
    <scope>NUCLEOTIDE SEQUENCE</scope>
    <source>
        <strain evidence="2">Expedition CK06-06</strain>
    </source>
</reference>
<protein>
    <submittedName>
        <fullName evidence="2">Uncharacterized protein</fullName>
    </submittedName>
</protein>
<name>X1IZ11_9ZZZZ</name>
<evidence type="ECO:0000313" key="2">
    <source>
        <dbReference type="EMBL" id="GAH87701.1"/>
    </source>
</evidence>
<keyword evidence="1" id="KW-0472">Membrane</keyword>
<gene>
    <name evidence="2" type="ORF">S03H2_58298</name>
</gene>
<feature type="transmembrane region" description="Helical" evidence="1">
    <location>
        <begin position="23"/>
        <end position="48"/>
    </location>
</feature>
<evidence type="ECO:0000256" key="1">
    <source>
        <dbReference type="SAM" id="Phobius"/>
    </source>
</evidence>
<keyword evidence="1" id="KW-1133">Transmembrane helix</keyword>
<sequence>EDGKSYTYNCSTGALYETVPALALWPLAIIGGVAVLGVGAAAAVALTARRE</sequence>
<proteinExistence type="predicted"/>
<feature type="non-terminal residue" evidence="2">
    <location>
        <position position="1"/>
    </location>
</feature>
<comment type="caution">
    <text evidence="2">The sequence shown here is derived from an EMBL/GenBank/DDBJ whole genome shotgun (WGS) entry which is preliminary data.</text>
</comment>
<organism evidence="2">
    <name type="scientific">marine sediment metagenome</name>
    <dbReference type="NCBI Taxonomy" id="412755"/>
    <lineage>
        <taxon>unclassified sequences</taxon>
        <taxon>metagenomes</taxon>
        <taxon>ecological metagenomes</taxon>
    </lineage>
</organism>
<dbReference type="EMBL" id="BARU01037406">
    <property type="protein sequence ID" value="GAH87701.1"/>
    <property type="molecule type" value="Genomic_DNA"/>
</dbReference>
<accession>X1IZ11</accession>
<keyword evidence="1" id="KW-0812">Transmembrane</keyword>